<dbReference type="EMBL" id="BMRG01000008">
    <property type="protein sequence ID" value="GGP64972.1"/>
    <property type="molecule type" value="Genomic_DNA"/>
</dbReference>
<dbReference type="AlphaFoldDB" id="A0A918APG0"/>
<evidence type="ECO:0000313" key="3">
    <source>
        <dbReference type="Proteomes" id="UP000639606"/>
    </source>
</evidence>
<feature type="region of interest" description="Disordered" evidence="1">
    <location>
        <begin position="1"/>
        <end position="28"/>
    </location>
</feature>
<proteinExistence type="predicted"/>
<gene>
    <name evidence="2" type="ORF">GCM10010185_42050</name>
</gene>
<dbReference type="Proteomes" id="UP000639606">
    <property type="component" value="Unassembled WGS sequence"/>
</dbReference>
<evidence type="ECO:0000256" key="1">
    <source>
        <dbReference type="SAM" id="MobiDB-lite"/>
    </source>
</evidence>
<name>A0A918APG0_9PSEU</name>
<protein>
    <submittedName>
        <fullName evidence="2">Uncharacterized protein</fullName>
    </submittedName>
</protein>
<feature type="compositionally biased region" description="Low complexity" evidence="1">
    <location>
        <begin position="1"/>
        <end position="12"/>
    </location>
</feature>
<organism evidence="2 3">
    <name type="scientific">Saccharothrix coeruleofusca</name>
    <dbReference type="NCBI Taxonomy" id="33919"/>
    <lineage>
        <taxon>Bacteria</taxon>
        <taxon>Bacillati</taxon>
        <taxon>Actinomycetota</taxon>
        <taxon>Actinomycetes</taxon>
        <taxon>Pseudonocardiales</taxon>
        <taxon>Pseudonocardiaceae</taxon>
        <taxon>Saccharothrix</taxon>
    </lineage>
</organism>
<comment type="caution">
    <text evidence="2">The sequence shown here is derived from an EMBL/GenBank/DDBJ whole genome shotgun (WGS) entry which is preliminary data.</text>
</comment>
<sequence>MTAPTTTPTTAAERTGPAELTDEHERTGDIVTGDTVLSRLCRYGAVLAGEEWIAAVDALLAEERG</sequence>
<evidence type="ECO:0000313" key="2">
    <source>
        <dbReference type="EMBL" id="GGP64972.1"/>
    </source>
</evidence>
<reference evidence="2" key="1">
    <citation type="journal article" date="2014" name="Int. J. Syst. Evol. Microbiol.">
        <title>Complete genome sequence of Corynebacterium casei LMG S-19264T (=DSM 44701T), isolated from a smear-ripened cheese.</title>
        <authorList>
            <consortium name="US DOE Joint Genome Institute (JGI-PGF)"/>
            <person name="Walter F."/>
            <person name="Albersmeier A."/>
            <person name="Kalinowski J."/>
            <person name="Ruckert C."/>
        </authorList>
    </citation>
    <scope>NUCLEOTIDE SEQUENCE</scope>
    <source>
        <strain evidence="2">JCM 3313</strain>
    </source>
</reference>
<reference evidence="2" key="2">
    <citation type="submission" date="2020-09" db="EMBL/GenBank/DDBJ databases">
        <authorList>
            <person name="Sun Q."/>
            <person name="Ohkuma M."/>
        </authorList>
    </citation>
    <scope>NUCLEOTIDE SEQUENCE</scope>
    <source>
        <strain evidence="2">JCM 3313</strain>
    </source>
</reference>
<accession>A0A918APG0</accession>
<keyword evidence="3" id="KW-1185">Reference proteome</keyword>
<dbReference type="RefSeq" id="WP_189225001.1">
    <property type="nucleotide sequence ID" value="NZ_BMRG01000008.1"/>
</dbReference>